<dbReference type="GO" id="GO:0017056">
    <property type="term" value="F:structural constituent of nuclear pore"/>
    <property type="evidence" value="ECO:0007669"/>
    <property type="project" value="TreeGrafter"/>
</dbReference>
<feature type="compositionally biased region" description="Polar residues" evidence="7">
    <location>
        <begin position="2049"/>
        <end position="2090"/>
    </location>
</feature>
<dbReference type="InterPro" id="IPR012929">
    <property type="entry name" value="Nucleoprot-TPR/MLP1-2_dom"/>
</dbReference>
<evidence type="ECO:0000256" key="1">
    <source>
        <dbReference type="ARBA" id="ARBA00004123"/>
    </source>
</evidence>
<feature type="compositionally biased region" description="Low complexity" evidence="7">
    <location>
        <begin position="1672"/>
        <end position="1690"/>
    </location>
</feature>
<dbReference type="GO" id="GO:0006606">
    <property type="term" value="P:protein import into nucleus"/>
    <property type="evidence" value="ECO:0007669"/>
    <property type="project" value="InterPro"/>
</dbReference>
<feature type="coiled-coil region" evidence="6">
    <location>
        <begin position="1242"/>
        <end position="1269"/>
    </location>
</feature>
<dbReference type="EMBL" id="LR899012">
    <property type="protein sequence ID" value="CAD7088374.1"/>
    <property type="molecule type" value="Genomic_DNA"/>
</dbReference>
<dbReference type="OMA" id="HAQQNYE"/>
<dbReference type="Pfam" id="PF25481">
    <property type="entry name" value="Nucleoprot-TPR"/>
    <property type="match status" value="1"/>
</dbReference>
<evidence type="ECO:0000313" key="12">
    <source>
        <dbReference type="Proteomes" id="UP000594454"/>
    </source>
</evidence>
<evidence type="ECO:0000313" key="11">
    <source>
        <dbReference type="EMBL" id="CAD7088374.1"/>
    </source>
</evidence>
<feature type="coiled-coil region" evidence="6">
    <location>
        <begin position="1043"/>
        <end position="1168"/>
    </location>
</feature>
<dbReference type="InParanoid" id="A0A7R8UYM3"/>
<evidence type="ECO:0000256" key="3">
    <source>
        <dbReference type="ARBA" id="ARBA00019789"/>
    </source>
</evidence>
<evidence type="ECO:0000259" key="9">
    <source>
        <dbReference type="Pfam" id="PF25481"/>
    </source>
</evidence>
<dbReference type="GO" id="GO:0006406">
    <property type="term" value="P:mRNA export from nucleus"/>
    <property type="evidence" value="ECO:0007669"/>
    <property type="project" value="TreeGrafter"/>
</dbReference>
<evidence type="ECO:0000259" key="8">
    <source>
        <dbReference type="Pfam" id="PF07926"/>
    </source>
</evidence>
<dbReference type="FunCoup" id="A0A7R8UYM3">
    <property type="interactions" value="2473"/>
</dbReference>
<feature type="coiled-coil region" evidence="6">
    <location>
        <begin position="846"/>
        <end position="1009"/>
    </location>
</feature>
<evidence type="ECO:0000256" key="7">
    <source>
        <dbReference type="SAM" id="MobiDB-lite"/>
    </source>
</evidence>
<reference evidence="11 12" key="1">
    <citation type="submission" date="2020-11" db="EMBL/GenBank/DDBJ databases">
        <authorList>
            <person name="Wallbank WR R."/>
            <person name="Pardo Diaz C."/>
            <person name="Kozak K."/>
            <person name="Martin S."/>
            <person name="Jiggins C."/>
            <person name="Moest M."/>
            <person name="Warren A I."/>
            <person name="Generalovic N T."/>
            <person name="Byers J.R.P. K."/>
            <person name="Montejo-Kovacevich G."/>
            <person name="Yen C E."/>
        </authorList>
    </citation>
    <scope>NUCLEOTIDE SEQUENCE [LARGE SCALE GENOMIC DNA]</scope>
</reference>
<feature type="region of interest" description="Disordered" evidence="7">
    <location>
        <begin position="1506"/>
        <end position="1537"/>
    </location>
</feature>
<feature type="coiled-coil region" evidence="6">
    <location>
        <begin position="51"/>
        <end position="204"/>
    </location>
</feature>
<comment type="subcellular location">
    <subcellularLocation>
        <location evidence="1">Nucleus</location>
    </subcellularLocation>
</comment>
<feature type="compositionally biased region" description="Acidic residues" evidence="7">
    <location>
        <begin position="2291"/>
        <end position="2303"/>
    </location>
</feature>
<feature type="domain" description="Nucleoprotein TPR/MPL1" evidence="9">
    <location>
        <begin position="175"/>
        <end position="253"/>
    </location>
</feature>
<feature type="coiled-coil region" evidence="6">
    <location>
        <begin position="311"/>
        <end position="370"/>
    </location>
</feature>
<evidence type="ECO:0000259" key="10">
    <source>
        <dbReference type="Pfam" id="PF25785"/>
    </source>
</evidence>
<comment type="similarity">
    <text evidence="2">Belongs to the TPR family.</text>
</comment>
<feature type="compositionally biased region" description="Low complexity" evidence="7">
    <location>
        <begin position="1814"/>
        <end position="1823"/>
    </location>
</feature>
<dbReference type="GO" id="GO:1901673">
    <property type="term" value="P:regulation of mitotic spindle assembly"/>
    <property type="evidence" value="ECO:0007669"/>
    <property type="project" value="TreeGrafter"/>
</dbReference>
<feature type="region of interest" description="Disordered" evidence="7">
    <location>
        <begin position="1672"/>
        <end position="1723"/>
    </location>
</feature>
<dbReference type="PANTHER" id="PTHR18898:SF2">
    <property type="entry name" value="NUCLEOPROTEIN TPR"/>
    <property type="match status" value="1"/>
</dbReference>
<feature type="compositionally biased region" description="Low complexity" evidence="7">
    <location>
        <begin position="2097"/>
        <end position="2115"/>
    </location>
</feature>
<dbReference type="Gene3D" id="6.10.250.3110">
    <property type="match status" value="1"/>
</dbReference>
<evidence type="ECO:0000256" key="6">
    <source>
        <dbReference type="SAM" id="Coils"/>
    </source>
</evidence>
<keyword evidence="4 6" id="KW-0175">Coiled coil</keyword>
<feature type="domain" description="NUA/TPR/MLP1-2-like" evidence="10">
    <location>
        <begin position="472"/>
        <end position="568"/>
    </location>
</feature>
<name>A0A7R8UYM3_HERIL</name>
<dbReference type="OrthoDB" id="343070at2759"/>
<dbReference type="InterPro" id="IPR057577">
    <property type="entry name" value="Nucleoprot-TPR/MLP1_dom"/>
</dbReference>
<feature type="region of interest" description="Disordered" evidence="7">
    <location>
        <begin position="1769"/>
        <end position="1794"/>
    </location>
</feature>
<evidence type="ECO:0000256" key="2">
    <source>
        <dbReference type="ARBA" id="ARBA00005274"/>
    </source>
</evidence>
<feature type="compositionally biased region" description="Polar residues" evidence="7">
    <location>
        <begin position="2334"/>
        <end position="2348"/>
    </location>
</feature>
<feature type="compositionally biased region" description="Polar residues" evidence="7">
    <location>
        <begin position="1838"/>
        <end position="1850"/>
    </location>
</feature>
<accession>A0A7R8UYM3</accession>
<dbReference type="Proteomes" id="UP000594454">
    <property type="component" value="Chromosome 4"/>
</dbReference>
<dbReference type="Pfam" id="PF25785">
    <property type="entry name" value="TPR"/>
    <property type="match status" value="1"/>
</dbReference>
<dbReference type="PANTHER" id="PTHR18898">
    <property type="entry name" value="NUCLEOPROTEIN TPR-RELATED"/>
    <property type="match status" value="1"/>
</dbReference>
<feature type="coiled-coil region" evidence="6">
    <location>
        <begin position="403"/>
        <end position="486"/>
    </location>
</feature>
<feature type="compositionally biased region" description="Acidic residues" evidence="7">
    <location>
        <begin position="1972"/>
        <end position="2048"/>
    </location>
</feature>
<feature type="region of interest" description="Disordered" evidence="7">
    <location>
        <begin position="1813"/>
        <end position="2428"/>
    </location>
</feature>
<gene>
    <name evidence="11" type="ORF">HERILL_LOCUS11003</name>
</gene>
<protein>
    <recommendedName>
        <fullName evidence="3">Nucleoprotein TPR</fullName>
    </recommendedName>
</protein>
<dbReference type="GO" id="GO:0034399">
    <property type="term" value="C:nuclear periphery"/>
    <property type="evidence" value="ECO:0007669"/>
    <property type="project" value="UniProtKB-ARBA"/>
</dbReference>
<feature type="compositionally biased region" description="Polar residues" evidence="7">
    <location>
        <begin position="1860"/>
        <end position="1879"/>
    </location>
</feature>
<dbReference type="Pfam" id="PF07926">
    <property type="entry name" value="TPR_MLP1_2"/>
    <property type="match status" value="1"/>
</dbReference>
<feature type="compositionally biased region" description="Low complexity" evidence="7">
    <location>
        <begin position="2263"/>
        <end position="2279"/>
    </location>
</feature>
<keyword evidence="5" id="KW-0539">Nucleus</keyword>
<feature type="compositionally biased region" description="Polar residues" evidence="7">
    <location>
        <begin position="2214"/>
        <end position="2239"/>
    </location>
</feature>
<dbReference type="GO" id="GO:0005643">
    <property type="term" value="C:nuclear pore"/>
    <property type="evidence" value="ECO:0007669"/>
    <property type="project" value="TreeGrafter"/>
</dbReference>
<feature type="coiled-coil region" evidence="6">
    <location>
        <begin position="663"/>
        <end position="707"/>
    </location>
</feature>
<feature type="compositionally biased region" description="Polar residues" evidence="7">
    <location>
        <begin position="2116"/>
        <end position="2130"/>
    </location>
</feature>
<feature type="coiled-coil region" evidence="6">
    <location>
        <begin position="1297"/>
        <end position="1485"/>
    </location>
</feature>
<organism evidence="11 12">
    <name type="scientific">Hermetia illucens</name>
    <name type="common">Black soldier fly</name>
    <dbReference type="NCBI Taxonomy" id="343691"/>
    <lineage>
        <taxon>Eukaryota</taxon>
        <taxon>Metazoa</taxon>
        <taxon>Ecdysozoa</taxon>
        <taxon>Arthropoda</taxon>
        <taxon>Hexapoda</taxon>
        <taxon>Insecta</taxon>
        <taxon>Pterygota</taxon>
        <taxon>Neoptera</taxon>
        <taxon>Endopterygota</taxon>
        <taxon>Diptera</taxon>
        <taxon>Brachycera</taxon>
        <taxon>Stratiomyomorpha</taxon>
        <taxon>Stratiomyidae</taxon>
        <taxon>Hermetiinae</taxon>
        <taxon>Hermetia</taxon>
    </lineage>
</organism>
<sequence>MDDKGSGVLVKFLTKEELQKIPGNVKKKVEKYFEERFEEFLTAKALGEASKNSLDEVRENFEKQVADLTSKIQDYEAKLEASQQNVNELREQLDNSRQEVSRLVETTKKYEAEAAECRREKNNAIDERDSLMKMVERRAAEVERFQSDLKAYESQLQTAINAKCEAVAKMDEIKSKEVSLDYKEKRMEQEKAMLTNQIRSLSEDLNRNIAELQTIRRDNTMKNLELQTKLTEKTEELKIANSTISHLNETVSSLTIKAEDLAAKMLAQSEESTKMMEYYKKELQAKEKLADLYKNTSEDSVAQTNELGAAVSELKRLLNEASDQYGELETKMKALEMKHEQELSEKENLIQSLKEELKHANDLLKAAQDENLENAIEKLAPSAAVTTRLIKADMSLTELYSLYVKTTEELQLQKKENARAELQMKSILQELEEKAPIFSKLQLEHQKLIDVNNELSQQLENVITERVEVREELQESITKIKHLQHENKKLKLGQNDLARQVCYLLKEVEQVRGGFSSENEQSISSDMSANEVISKKLVTFGDITELQENNQKLILLVRDLSSKLEELEEAQNSMDQASYESKIASYSKRLQEMQESQDYQAQMLTISMQKCERYKKLYYDSMRSAGKNMAQVIDGSLNDQMEVGEEENIAAGSSNSIASSETIASKDKRINELEDRIKELTEQIKKMKEEHEEYRKEKLTNEKMMNEQFDSMRTELRELTSSNCKLMSTVEYNNEQIKIQQKNVATYKKQITTLEERNRNYENTIVKHEQTIMYLKDETMNAQRKLASAEVQLDNMKQECRLLRDTEARLHLEREGFLRERQTQNLLLNNLEMIKASFERSETEGRQRLEVRLDEAIRECSALRRRLQEEQDRFRELTVDLKRQTDTAKARMEEEQQVAEKLQQEVANLREELLTKTNQIDDLSKKLQESLTPSKNDNPIAQANKKAREFELKYEEAALEIESLKKEIERTREHAQQYCKLSQSSEQELKELHNEYSQYKLKTEEELKKLRAFEIALKSRIEELDTEIQLQITGAQLSSGNSSQQVQKVQAELKEALQKLSENNREMRDLREQCNNLTSSLQSVEQKYANEMMLHSADIQELSRLKEELHRVREQIAEIKAARDKSVAVLEEMKSGYAERDEKLKKEKEELEKRLIDLDAQNAALHDQIQALSSKLATTTNGPAATSDEAMNESTNADHSMTNKSFTDDESKSNDQLLQIIKYLRKEKDIAVAKVDILKSENVRLLSEQNIAQKKLEELNASLSNERTKSEVVVVTATKHEEILRKVETLNAITDSNRILREERDTLSVRVKELTERVTKVEDELFPLQEKNREQNAKIEEMQAENTSLRTEATRWRQRANILVERSNKNPEEFKRIQSERESLAKMLTAEKEALKQAHEELNSIRADKARLETEMNNLNRQIQTVTEEKKKVVDDFNLLKQQNTRLTQEIMELKNQLLQKEDELKKIGEDIASKDNQLADLKNKEFQIRKIAKRYKDSYFELKNQIDGKDGTGAAEGDPQNPGEGTSASKQETEKELKEKINELNAQIKQAQEETEKYRKENENFKLTLDKEERNKTLLKEAKTRILSLTETKNAVTRELAATKAQLQNIEQNRDDNDLIVSGIKSQYESRIARLEQDQINHEKESKETIARLTRENENLLLRINQLQRQLGLQQVSKPSTSSSSSSEKGSSDPPRTANVKPMSGPSGQQSATVTPWRGSETPLASIRPMSVQNSRTAAVLPTSQTSNVAAIQGSSSGSVTALVPPQQQVHTTGNSPGEAMSSSPTSSHTDYMPATSSAAVVVAAIPPMGANAAESSQEAESVPTQNNESTSSSSSAQMLVSGGQQQQAVALVSPRVEGTSQNIVPPQSAQSQDTIQPSTSGTSSTSNISVSSHHQASSSSTVTTTQAGGHKRPRDVEGDSSTSNEELSDKAPVQTKRQRIQTGEAAACQGVTESGLDVEYQVPTSSQRDQEDDIIIVDSEEDDGMADEGNADVDDGPMEDEADNGEGYEMEESYEPEQDIDEGEGPDIDEDNIQSDTNEVEVDDSSEVPNQSGTSSSTNHVAPDASTSQVVDQSTADQATEGQIQPEGQQIPAISSGSEAAGSSSQASSQSTSNWRQVTPLSRQQQATLLMLQQGYEETGDDSIVPSTPTLYAPRRADGFSEAVSSPHPQVPHAARFTFSESSSSTTTTSRPGASGEGGEDAHADMAEDTSGRGTATNIQESSSETGATVTESTSSTEKADQVAASNAQDAGPSRSEDISAEAGGAAADAEATPEGASTSDVHEGEQSQLEEADIEEEEGLDGVTSEGEKASAGTEETAEIEEGREAEATTSPTINTRSRTVRTTPQNRRNNRNQHQQRGGRPTPIIWQDQHRGGGGGGRHMNQGGNMRASGGNEQNSPQRGAFQNRGQRARRMRRPSGPSFGNRY</sequence>
<feature type="coiled-coil region" evidence="6">
    <location>
        <begin position="737"/>
        <end position="806"/>
    </location>
</feature>
<evidence type="ECO:0000256" key="4">
    <source>
        <dbReference type="ARBA" id="ARBA00023054"/>
    </source>
</evidence>
<dbReference type="InterPro" id="IPR057974">
    <property type="entry name" value="NUA/TPR/MLP1-2-like_dom"/>
</dbReference>
<feature type="compositionally biased region" description="Polar residues" evidence="7">
    <location>
        <begin position="1192"/>
        <end position="1205"/>
    </location>
</feature>
<feature type="region of interest" description="Disordered" evidence="7">
    <location>
        <begin position="1176"/>
        <end position="1210"/>
    </location>
</feature>
<feature type="domain" description="Nucleoprotein TPR/MLP1-2" evidence="8">
    <location>
        <begin position="1045"/>
        <end position="1172"/>
    </location>
</feature>
<proteinExistence type="inferred from homology"/>
<feature type="coiled-coil region" evidence="6">
    <location>
        <begin position="543"/>
        <end position="596"/>
    </location>
</feature>
<evidence type="ECO:0000256" key="5">
    <source>
        <dbReference type="ARBA" id="ARBA00023242"/>
    </source>
</evidence>
<keyword evidence="12" id="KW-1185">Reference proteome</keyword>
<feature type="compositionally biased region" description="Low complexity" evidence="7">
    <location>
        <begin position="1880"/>
        <end position="1909"/>
    </location>
</feature>
<feature type="compositionally biased region" description="Low complexity" evidence="7">
    <location>
        <begin position="2179"/>
        <end position="2192"/>
    </location>
</feature>